<dbReference type="SUPFAM" id="SSF81336">
    <property type="entry name" value="F1F0 ATP synthase subunit A"/>
    <property type="match status" value="1"/>
</dbReference>
<protein>
    <recommendedName>
        <fullName evidence="11 12">ATP synthase subunit a</fullName>
    </recommendedName>
    <alternativeName>
        <fullName evidence="11">ATP synthase F0 sector subunit a</fullName>
    </alternativeName>
    <alternativeName>
        <fullName evidence="11">F-ATPase subunit 6</fullName>
    </alternativeName>
</protein>
<evidence type="ECO:0000313" key="13">
    <source>
        <dbReference type="EMBL" id="MBB4705656.1"/>
    </source>
</evidence>
<dbReference type="RefSeq" id="WP_184887517.1">
    <property type="nucleotide sequence ID" value="NZ_BOOV01000003.1"/>
</dbReference>
<keyword evidence="3 11" id="KW-0813">Transport</keyword>
<comment type="caution">
    <text evidence="13">The sequence shown here is derived from an EMBL/GenBank/DDBJ whole genome shotgun (WGS) entry which is preliminary data.</text>
</comment>
<keyword evidence="9 11" id="KW-0472">Membrane</keyword>
<keyword evidence="5 11" id="KW-0812">Transmembrane</keyword>
<feature type="transmembrane region" description="Helical" evidence="11">
    <location>
        <begin position="37"/>
        <end position="55"/>
    </location>
</feature>
<evidence type="ECO:0000256" key="3">
    <source>
        <dbReference type="ARBA" id="ARBA00022448"/>
    </source>
</evidence>
<dbReference type="GO" id="GO:0045259">
    <property type="term" value="C:proton-transporting ATP synthase complex"/>
    <property type="evidence" value="ECO:0007669"/>
    <property type="project" value="UniProtKB-KW"/>
</dbReference>
<evidence type="ECO:0000256" key="6">
    <source>
        <dbReference type="ARBA" id="ARBA00022781"/>
    </source>
</evidence>
<evidence type="ECO:0000256" key="1">
    <source>
        <dbReference type="ARBA" id="ARBA00004141"/>
    </source>
</evidence>
<dbReference type="EMBL" id="JACHND010000001">
    <property type="protein sequence ID" value="MBB4705656.1"/>
    <property type="molecule type" value="Genomic_DNA"/>
</dbReference>
<sequence length="263" mass="29435">MSATLTPLASDEFQAPGLGLFDWPPIVEGQAWFNKPALYALIAVLVVVVFSFFAFSRPKLVPRGVQNVGELAYEFVRDQIARPNLGKDSDRWMPLLFTLFLFVWIMNLFGSVIFIQFPVMSRIGYPAILSLGIWLLVMYLGIKHQGPIGFFKNVMFPPGLPGWIYFLVAPIELVSTFFLRHITHAVRLFATMMAGHLIVALFSEVGWHFLFVKLTPLGAPLGVLGVLMTILLTAFELFIQALQAYVFALLAAMYINDALHAAH</sequence>
<feature type="transmembrane region" description="Helical" evidence="11">
    <location>
        <begin position="163"/>
        <end position="182"/>
    </location>
</feature>
<dbReference type="InterPro" id="IPR045083">
    <property type="entry name" value="ATP_synth_F0_asu_bact/mt"/>
</dbReference>
<feature type="transmembrane region" description="Helical" evidence="11">
    <location>
        <begin position="123"/>
        <end position="142"/>
    </location>
</feature>
<keyword evidence="8 11" id="KW-0406">Ion transport</keyword>
<dbReference type="AlphaFoldDB" id="A0A7W7GG30"/>
<name>A0A7W7GG30_9ACTN</name>
<evidence type="ECO:0000256" key="9">
    <source>
        <dbReference type="ARBA" id="ARBA00023136"/>
    </source>
</evidence>
<evidence type="ECO:0000256" key="5">
    <source>
        <dbReference type="ARBA" id="ARBA00022692"/>
    </source>
</evidence>
<dbReference type="InterPro" id="IPR000568">
    <property type="entry name" value="ATP_synth_F0_asu"/>
</dbReference>
<evidence type="ECO:0000256" key="2">
    <source>
        <dbReference type="ARBA" id="ARBA00006810"/>
    </source>
</evidence>
<dbReference type="Pfam" id="PF00119">
    <property type="entry name" value="ATP-synt_A"/>
    <property type="match status" value="1"/>
</dbReference>
<comment type="similarity">
    <text evidence="2 11 12">Belongs to the ATPase A chain family.</text>
</comment>
<evidence type="ECO:0000256" key="7">
    <source>
        <dbReference type="ARBA" id="ARBA00022989"/>
    </source>
</evidence>
<evidence type="ECO:0000256" key="10">
    <source>
        <dbReference type="ARBA" id="ARBA00023310"/>
    </source>
</evidence>
<keyword evidence="14" id="KW-1185">Reference proteome</keyword>
<feature type="transmembrane region" description="Helical" evidence="11">
    <location>
        <begin position="92"/>
        <end position="117"/>
    </location>
</feature>
<organism evidence="13 14">
    <name type="scientific">Sphaerisporangium siamense</name>
    <dbReference type="NCBI Taxonomy" id="795645"/>
    <lineage>
        <taxon>Bacteria</taxon>
        <taxon>Bacillati</taxon>
        <taxon>Actinomycetota</taxon>
        <taxon>Actinomycetes</taxon>
        <taxon>Streptosporangiales</taxon>
        <taxon>Streptosporangiaceae</taxon>
        <taxon>Sphaerisporangium</taxon>
    </lineage>
</organism>
<keyword evidence="6 11" id="KW-0375">Hydrogen ion transport</keyword>
<evidence type="ECO:0000256" key="4">
    <source>
        <dbReference type="ARBA" id="ARBA00022547"/>
    </source>
</evidence>
<keyword evidence="11" id="KW-1003">Cell membrane</keyword>
<dbReference type="Proteomes" id="UP000542210">
    <property type="component" value="Unassembled WGS sequence"/>
</dbReference>
<reference evidence="13 14" key="1">
    <citation type="submission" date="2020-08" db="EMBL/GenBank/DDBJ databases">
        <title>Sequencing the genomes of 1000 actinobacteria strains.</title>
        <authorList>
            <person name="Klenk H.-P."/>
        </authorList>
    </citation>
    <scope>NUCLEOTIDE SEQUENCE [LARGE SCALE GENOMIC DNA]</scope>
    <source>
        <strain evidence="13 14">DSM 45784</strain>
    </source>
</reference>
<dbReference type="NCBIfam" id="TIGR01131">
    <property type="entry name" value="ATP_synt_6_or_A"/>
    <property type="match status" value="1"/>
</dbReference>
<gene>
    <name evidence="11" type="primary">atpB</name>
    <name evidence="13" type="ORF">BJ982_007200</name>
</gene>
<evidence type="ECO:0000256" key="11">
    <source>
        <dbReference type="HAMAP-Rule" id="MF_01393"/>
    </source>
</evidence>
<accession>A0A7W7GG30</accession>
<keyword evidence="10 11" id="KW-0066">ATP synthesis</keyword>
<dbReference type="HAMAP" id="MF_01393">
    <property type="entry name" value="ATP_synth_a_bact"/>
    <property type="match status" value="1"/>
</dbReference>
<dbReference type="PANTHER" id="PTHR11410">
    <property type="entry name" value="ATP SYNTHASE SUBUNIT A"/>
    <property type="match status" value="1"/>
</dbReference>
<dbReference type="InterPro" id="IPR035908">
    <property type="entry name" value="F0_ATP_A_sf"/>
</dbReference>
<keyword evidence="7 11" id="KW-1133">Transmembrane helix</keyword>
<feature type="transmembrane region" description="Helical" evidence="11">
    <location>
        <begin position="188"/>
        <end position="210"/>
    </location>
</feature>
<dbReference type="GO" id="GO:0046933">
    <property type="term" value="F:proton-transporting ATP synthase activity, rotational mechanism"/>
    <property type="evidence" value="ECO:0007669"/>
    <property type="project" value="UniProtKB-UniRule"/>
</dbReference>
<comment type="function">
    <text evidence="11 12">Key component of the proton channel; it plays a direct role in the translocation of protons across the membrane.</text>
</comment>
<dbReference type="PANTHER" id="PTHR11410:SF0">
    <property type="entry name" value="ATP SYNTHASE SUBUNIT A"/>
    <property type="match status" value="1"/>
</dbReference>
<evidence type="ECO:0000313" key="14">
    <source>
        <dbReference type="Proteomes" id="UP000542210"/>
    </source>
</evidence>
<proteinExistence type="inferred from homology"/>
<dbReference type="Gene3D" id="1.20.120.220">
    <property type="entry name" value="ATP synthase, F0 complex, subunit A"/>
    <property type="match status" value="1"/>
</dbReference>
<dbReference type="GO" id="GO:0005886">
    <property type="term" value="C:plasma membrane"/>
    <property type="evidence" value="ECO:0007669"/>
    <property type="project" value="UniProtKB-SubCell"/>
</dbReference>
<evidence type="ECO:0000256" key="8">
    <source>
        <dbReference type="ARBA" id="ARBA00023065"/>
    </source>
</evidence>
<evidence type="ECO:0000256" key="12">
    <source>
        <dbReference type="RuleBase" id="RU000483"/>
    </source>
</evidence>
<dbReference type="PRINTS" id="PR00123">
    <property type="entry name" value="ATPASEA"/>
</dbReference>
<dbReference type="CDD" id="cd00310">
    <property type="entry name" value="ATP-synt_Fo_a_6"/>
    <property type="match status" value="1"/>
</dbReference>
<comment type="subcellular location">
    <subcellularLocation>
        <location evidence="11 12">Cell membrane</location>
        <topology evidence="11 12">Multi-pass membrane protein</topology>
    </subcellularLocation>
    <subcellularLocation>
        <location evidence="1">Membrane</location>
        <topology evidence="1">Multi-pass membrane protein</topology>
    </subcellularLocation>
</comment>
<keyword evidence="4 11" id="KW-0138">CF(0)</keyword>
<feature type="transmembrane region" description="Helical" evidence="11">
    <location>
        <begin position="217"/>
        <end position="235"/>
    </location>
</feature>